<gene>
    <name evidence="4" type="ORF">GUJ93_ZPchr0010g8426</name>
</gene>
<name>A0A8J5WEI5_ZIZPA</name>
<evidence type="ECO:0000313" key="4">
    <source>
        <dbReference type="EMBL" id="KAG8088189.1"/>
    </source>
</evidence>
<sequence>MPIPAKEGVDGHQEFSRLLRVQRQQRQVVDEFFRRERERVYSAPDYEQIMPVASCLNDVVREDGLEITVETQVFVAKLYELFVQELALRAWVCAQSRNRSIILDTDIAEAITTMPSFRFLRGVVRRHQLHRCARHGARVGSGGNRNWPYQTNSFFHYPQGLNLPYVPISAVFRMQQFQSVLRANNAESSASGALVLSDPQLTMAVTSTRSGTAASMVSPPLEEPAGDLNNIDKESMASSDVVATDGCAKSTDATTVTKKDDQQEEDNNDRDLADDDTFSNSDDSAGSD</sequence>
<dbReference type="GO" id="GO:0005634">
    <property type="term" value="C:nucleus"/>
    <property type="evidence" value="ECO:0007669"/>
    <property type="project" value="UniProtKB-SubCell"/>
</dbReference>
<keyword evidence="5" id="KW-1185">Reference proteome</keyword>
<dbReference type="GO" id="GO:0000976">
    <property type="term" value="F:transcription cis-regulatory region binding"/>
    <property type="evidence" value="ECO:0007669"/>
    <property type="project" value="TreeGrafter"/>
</dbReference>
<evidence type="ECO:0008006" key="6">
    <source>
        <dbReference type="Google" id="ProtNLM"/>
    </source>
</evidence>
<dbReference type="PANTHER" id="PTHR10252">
    <property type="entry name" value="HISTONE-LIKE TRANSCRIPTION FACTOR CCAAT-RELATED"/>
    <property type="match status" value="1"/>
</dbReference>
<feature type="compositionally biased region" description="Polar residues" evidence="3">
    <location>
        <begin position="278"/>
        <end position="288"/>
    </location>
</feature>
<evidence type="ECO:0000256" key="2">
    <source>
        <dbReference type="ARBA" id="ARBA00023242"/>
    </source>
</evidence>
<organism evidence="4 5">
    <name type="scientific">Zizania palustris</name>
    <name type="common">Northern wild rice</name>
    <dbReference type="NCBI Taxonomy" id="103762"/>
    <lineage>
        <taxon>Eukaryota</taxon>
        <taxon>Viridiplantae</taxon>
        <taxon>Streptophyta</taxon>
        <taxon>Embryophyta</taxon>
        <taxon>Tracheophyta</taxon>
        <taxon>Spermatophyta</taxon>
        <taxon>Magnoliopsida</taxon>
        <taxon>Liliopsida</taxon>
        <taxon>Poales</taxon>
        <taxon>Poaceae</taxon>
        <taxon>BOP clade</taxon>
        <taxon>Oryzoideae</taxon>
        <taxon>Oryzeae</taxon>
        <taxon>Zizaniinae</taxon>
        <taxon>Zizania</taxon>
    </lineage>
</organism>
<keyword evidence="2" id="KW-0539">Nucleus</keyword>
<dbReference type="OrthoDB" id="636685at2759"/>
<comment type="subcellular location">
    <subcellularLocation>
        <location evidence="1">Nucleus</location>
    </subcellularLocation>
</comment>
<evidence type="ECO:0000256" key="1">
    <source>
        <dbReference type="ARBA" id="ARBA00004123"/>
    </source>
</evidence>
<protein>
    <recommendedName>
        <fullName evidence="6">Histone H2A/H2B/H3 domain-containing protein</fullName>
    </recommendedName>
</protein>
<evidence type="ECO:0000313" key="5">
    <source>
        <dbReference type="Proteomes" id="UP000729402"/>
    </source>
</evidence>
<feature type="compositionally biased region" description="Acidic residues" evidence="3">
    <location>
        <begin position="262"/>
        <end position="277"/>
    </location>
</feature>
<evidence type="ECO:0000256" key="3">
    <source>
        <dbReference type="SAM" id="MobiDB-lite"/>
    </source>
</evidence>
<feature type="compositionally biased region" description="Polar residues" evidence="3">
    <location>
        <begin position="206"/>
        <end position="215"/>
    </location>
</feature>
<reference evidence="4" key="2">
    <citation type="submission" date="2021-02" db="EMBL/GenBank/DDBJ databases">
        <authorList>
            <person name="Kimball J.A."/>
            <person name="Haas M.W."/>
            <person name="Macchietto M."/>
            <person name="Kono T."/>
            <person name="Duquette J."/>
            <person name="Shao M."/>
        </authorList>
    </citation>
    <scope>NUCLEOTIDE SEQUENCE</scope>
    <source>
        <tissue evidence="4">Fresh leaf tissue</tissue>
    </source>
</reference>
<dbReference type="EMBL" id="JAAALK010000082">
    <property type="protein sequence ID" value="KAG8088189.1"/>
    <property type="molecule type" value="Genomic_DNA"/>
</dbReference>
<dbReference type="InterPro" id="IPR050568">
    <property type="entry name" value="Transcr_DNA_Rep_Reg"/>
</dbReference>
<accession>A0A8J5WEI5</accession>
<feature type="region of interest" description="Disordered" evidence="3">
    <location>
        <begin position="206"/>
        <end position="288"/>
    </location>
</feature>
<dbReference type="PANTHER" id="PTHR10252:SF143">
    <property type="entry name" value="OS01G0102400 PROTEIN"/>
    <property type="match status" value="1"/>
</dbReference>
<dbReference type="GO" id="GO:0006355">
    <property type="term" value="P:regulation of DNA-templated transcription"/>
    <property type="evidence" value="ECO:0007669"/>
    <property type="project" value="TreeGrafter"/>
</dbReference>
<dbReference type="AlphaFoldDB" id="A0A8J5WEI5"/>
<proteinExistence type="predicted"/>
<reference evidence="4" key="1">
    <citation type="journal article" date="2021" name="bioRxiv">
        <title>Whole Genome Assembly and Annotation of Northern Wild Rice, Zizania palustris L., Supports a Whole Genome Duplication in the Zizania Genus.</title>
        <authorList>
            <person name="Haas M."/>
            <person name="Kono T."/>
            <person name="Macchietto M."/>
            <person name="Millas R."/>
            <person name="McGilp L."/>
            <person name="Shao M."/>
            <person name="Duquette J."/>
            <person name="Hirsch C.N."/>
            <person name="Kimball J."/>
        </authorList>
    </citation>
    <scope>NUCLEOTIDE SEQUENCE</scope>
    <source>
        <tissue evidence="4">Fresh leaf tissue</tissue>
    </source>
</reference>
<dbReference type="Proteomes" id="UP000729402">
    <property type="component" value="Unassembled WGS sequence"/>
</dbReference>
<comment type="caution">
    <text evidence="4">The sequence shown here is derived from an EMBL/GenBank/DDBJ whole genome shotgun (WGS) entry which is preliminary data.</text>
</comment>